<accession>A0AAU9VDL4</accession>
<gene>
    <name evidence="1" type="ORF">EEDITHA_LOCUS22795</name>
</gene>
<dbReference type="Proteomes" id="UP001153954">
    <property type="component" value="Unassembled WGS sequence"/>
</dbReference>
<proteinExistence type="predicted"/>
<evidence type="ECO:0000313" key="1">
    <source>
        <dbReference type="EMBL" id="CAH2108901.1"/>
    </source>
</evidence>
<dbReference type="EMBL" id="CAKOGL010000043">
    <property type="protein sequence ID" value="CAH2108901.1"/>
    <property type="molecule type" value="Genomic_DNA"/>
</dbReference>
<dbReference type="PANTHER" id="PTHR47331:SF5">
    <property type="entry name" value="RIBONUCLEASE H"/>
    <property type="match status" value="1"/>
</dbReference>
<keyword evidence="2" id="KW-1185">Reference proteome</keyword>
<dbReference type="PANTHER" id="PTHR47331">
    <property type="entry name" value="PHD-TYPE DOMAIN-CONTAINING PROTEIN"/>
    <property type="match status" value="1"/>
</dbReference>
<comment type="caution">
    <text evidence="1">The sequence shown here is derived from an EMBL/GenBank/DDBJ whole genome shotgun (WGS) entry which is preliminary data.</text>
</comment>
<dbReference type="AlphaFoldDB" id="A0AAU9VDL4"/>
<name>A0AAU9VDL4_EUPED</name>
<reference evidence="1" key="1">
    <citation type="submission" date="2022-03" db="EMBL/GenBank/DDBJ databases">
        <authorList>
            <person name="Tunstrom K."/>
        </authorList>
    </citation>
    <scope>NUCLEOTIDE SEQUENCE</scope>
</reference>
<protein>
    <submittedName>
        <fullName evidence="1">Uncharacterized protein</fullName>
    </submittedName>
</protein>
<organism evidence="1 2">
    <name type="scientific">Euphydryas editha</name>
    <name type="common">Edith's checkerspot</name>
    <dbReference type="NCBI Taxonomy" id="104508"/>
    <lineage>
        <taxon>Eukaryota</taxon>
        <taxon>Metazoa</taxon>
        <taxon>Ecdysozoa</taxon>
        <taxon>Arthropoda</taxon>
        <taxon>Hexapoda</taxon>
        <taxon>Insecta</taxon>
        <taxon>Pterygota</taxon>
        <taxon>Neoptera</taxon>
        <taxon>Endopterygota</taxon>
        <taxon>Lepidoptera</taxon>
        <taxon>Glossata</taxon>
        <taxon>Ditrysia</taxon>
        <taxon>Papilionoidea</taxon>
        <taxon>Nymphalidae</taxon>
        <taxon>Nymphalinae</taxon>
        <taxon>Euphydryas</taxon>
    </lineage>
</organism>
<evidence type="ECO:0000313" key="2">
    <source>
        <dbReference type="Proteomes" id="UP001153954"/>
    </source>
</evidence>
<sequence length="363" mass="41454">MISDNDFKYDLKTLLTKRSSIKGRITKFKNYIDNISIKENLSPVQLSELSIKLEKFRLLAIQYEQLQDSIDILNSDNLSLEINERDAIEQDCATCAISTNLRTTKKIQSHNSVIINQTESDWPVFSRATVDDASLPEIKLNSALAVANATKEPILIEFEKYSKLVKIQRVLAYVKRFIFNLRNKTNKRTGSLTLDELNDSFYNLCAISQIQSFPEEYDILKVGKAISNKSTILPLTPFFDDDLKLIRVGGRLDNSDYDFDKKHPILLHSSHCLTKLIFEREHLRYMHAGPQLLLSVIQAVSDLSKDGFLQAFRRFISRRGKPAEVYCDNDAVARVAEVRTPTGTYRRPLTKLCPLLTGDDMHS</sequence>